<reference evidence="2 3" key="1">
    <citation type="submission" date="2024-10" db="EMBL/GenBank/DDBJ databases">
        <title>Aeromonas and Pseudomonas from the Cagarras Archipelago, Rio de Janeiro, Brazil.</title>
        <authorList>
            <person name="Canellas A.L.B."/>
            <person name="Laport M.S."/>
        </authorList>
    </citation>
    <scope>NUCLEOTIDE SEQUENCE [LARGE SCALE GENOMIC DNA]</scope>
    <source>
        <strain evidence="2 3">CPF-4</strain>
    </source>
</reference>
<feature type="domain" description="Isopenicillin N synthase-like Fe(2+) 2OG dioxygenase" evidence="1">
    <location>
        <begin position="166"/>
        <end position="266"/>
    </location>
</feature>
<protein>
    <submittedName>
        <fullName evidence="2">2OG-Fe(II) oxygenase family protein</fullName>
    </submittedName>
</protein>
<sequence length="305" mass="34575">MSSTRSATYRDSLTLPSPLHQAHAQAMYPPLTLERARFSGSRLVFDSADGFARGIEQGFFLLKIPQGMVCAAADQFARQFYLPDDGYREMEVPGLYQGYFDRPHDQWENFYIERDNWHLLPRAVAMLGTQLASLGLNVLRNTFAYLELPAFDWPRISSGLTDNCGHQMLAFNHFRCAKNARGCKFHRDSGWVTVLRSTEPGLYAWIDGQVRAINPLPGYFIINFGSSFEVLTERLATPVRANIHGVAQLEPRPVESERTSYTLFLDSALDGNLYQYRNGRAVVVQSVAQFAEQEVARTYDQTARL</sequence>
<evidence type="ECO:0000313" key="2">
    <source>
        <dbReference type="EMBL" id="MFH6566127.1"/>
    </source>
</evidence>
<evidence type="ECO:0000313" key="3">
    <source>
        <dbReference type="Proteomes" id="UP001609821"/>
    </source>
</evidence>
<evidence type="ECO:0000259" key="1">
    <source>
        <dbReference type="Pfam" id="PF03171"/>
    </source>
</evidence>
<dbReference type="EMBL" id="JBINXB010000008">
    <property type="protein sequence ID" value="MFH6566127.1"/>
    <property type="molecule type" value="Genomic_DNA"/>
</dbReference>
<proteinExistence type="predicted"/>
<organism evidence="2 3">
    <name type="scientific">Pseudomonas kulmbachensis</name>
    <dbReference type="NCBI Taxonomy" id="3043408"/>
    <lineage>
        <taxon>Bacteria</taxon>
        <taxon>Pseudomonadati</taxon>
        <taxon>Pseudomonadota</taxon>
        <taxon>Gammaproteobacteria</taxon>
        <taxon>Pseudomonadales</taxon>
        <taxon>Pseudomonadaceae</taxon>
        <taxon>Pseudomonas</taxon>
    </lineage>
</organism>
<dbReference type="SUPFAM" id="SSF51197">
    <property type="entry name" value="Clavaminate synthase-like"/>
    <property type="match status" value="1"/>
</dbReference>
<dbReference type="Gene3D" id="2.60.120.330">
    <property type="entry name" value="B-lactam Antibiotic, Isopenicillin N Synthase, Chain"/>
    <property type="match status" value="1"/>
</dbReference>
<comment type="caution">
    <text evidence="2">The sequence shown here is derived from an EMBL/GenBank/DDBJ whole genome shotgun (WGS) entry which is preliminary data.</text>
</comment>
<name>A0ABW7LWS8_9PSED</name>
<dbReference type="RefSeq" id="WP_395246956.1">
    <property type="nucleotide sequence ID" value="NZ_JBINXA010000008.1"/>
</dbReference>
<dbReference type="InterPro" id="IPR027443">
    <property type="entry name" value="IPNS-like_sf"/>
</dbReference>
<gene>
    <name evidence="2" type="ORF">ACHMWK_09120</name>
</gene>
<dbReference type="Pfam" id="PF03171">
    <property type="entry name" value="2OG-FeII_Oxy"/>
    <property type="match status" value="1"/>
</dbReference>
<dbReference type="Proteomes" id="UP001609821">
    <property type="component" value="Unassembled WGS sequence"/>
</dbReference>
<dbReference type="InterPro" id="IPR044861">
    <property type="entry name" value="IPNS-like_FE2OG_OXY"/>
</dbReference>
<accession>A0ABW7LWS8</accession>
<keyword evidence="3" id="KW-1185">Reference proteome</keyword>